<keyword evidence="2" id="KW-1133">Transmembrane helix</keyword>
<feature type="transmembrane region" description="Helical" evidence="2">
    <location>
        <begin position="6"/>
        <end position="26"/>
    </location>
</feature>
<dbReference type="Proteomes" id="UP001266305">
    <property type="component" value="Unassembled WGS sequence"/>
</dbReference>
<dbReference type="EMBL" id="JASSZA010000004">
    <property type="protein sequence ID" value="KAK2113661.1"/>
    <property type="molecule type" value="Genomic_DNA"/>
</dbReference>
<evidence type="ECO:0000313" key="3">
    <source>
        <dbReference type="EMBL" id="KAK2113661.1"/>
    </source>
</evidence>
<reference evidence="3 4" key="1">
    <citation type="submission" date="2023-05" db="EMBL/GenBank/DDBJ databases">
        <title>B98-5 Cell Line De Novo Hybrid Assembly: An Optical Mapping Approach.</title>
        <authorList>
            <person name="Kananen K."/>
            <person name="Auerbach J.A."/>
            <person name="Kautto E."/>
            <person name="Blachly J.S."/>
        </authorList>
    </citation>
    <scope>NUCLEOTIDE SEQUENCE [LARGE SCALE GENOMIC DNA]</scope>
    <source>
        <strain evidence="3">B95-8</strain>
        <tissue evidence="3">Cell line</tissue>
    </source>
</reference>
<keyword evidence="2" id="KW-0812">Transmembrane</keyword>
<accession>A0ABQ9VX12</accession>
<keyword evidence="2" id="KW-0472">Membrane</keyword>
<dbReference type="GO" id="GO:0034220">
    <property type="term" value="P:monoatomic ion transmembrane transport"/>
    <property type="evidence" value="ECO:0007669"/>
    <property type="project" value="UniProtKB-KW"/>
</dbReference>
<gene>
    <name evidence="3" type="primary">KCNK5_2</name>
    <name evidence="3" type="ORF">P7K49_007927</name>
</gene>
<name>A0ABQ9VX12_SAGOE</name>
<keyword evidence="3" id="KW-0407">Ion channel</keyword>
<proteinExistence type="predicted"/>
<feature type="region of interest" description="Disordered" evidence="1">
    <location>
        <begin position="76"/>
        <end position="104"/>
    </location>
</feature>
<evidence type="ECO:0000256" key="2">
    <source>
        <dbReference type="SAM" id="Phobius"/>
    </source>
</evidence>
<dbReference type="Gene3D" id="1.10.287.70">
    <property type="match status" value="1"/>
</dbReference>
<evidence type="ECO:0000313" key="4">
    <source>
        <dbReference type="Proteomes" id="UP001266305"/>
    </source>
</evidence>
<evidence type="ECO:0000256" key="1">
    <source>
        <dbReference type="SAM" id="MobiDB-lite"/>
    </source>
</evidence>
<organism evidence="3 4">
    <name type="scientific">Saguinus oedipus</name>
    <name type="common">Cotton-top tamarin</name>
    <name type="synonym">Oedipomidas oedipus</name>
    <dbReference type="NCBI Taxonomy" id="9490"/>
    <lineage>
        <taxon>Eukaryota</taxon>
        <taxon>Metazoa</taxon>
        <taxon>Chordata</taxon>
        <taxon>Craniata</taxon>
        <taxon>Vertebrata</taxon>
        <taxon>Euteleostomi</taxon>
        <taxon>Mammalia</taxon>
        <taxon>Eutheria</taxon>
        <taxon>Euarchontoglires</taxon>
        <taxon>Primates</taxon>
        <taxon>Haplorrhini</taxon>
        <taxon>Platyrrhini</taxon>
        <taxon>Cebidae</taxon>
        <taxon>Callitrichinae</taxon>
        <taxon>Saguinus</taxon>
    </lineage>
</organism>
<keyword evidence="3" id="KW-0406">Ion transport</keyword>
<protein>
    <submittedName>
        <fullName evidence="3">Potassium channel sub K member 5</fullName>
    </submittedName>
</protein>
<sequence length="104" mass="11423">MVDRGPLLTSAIIFYLAIGAAIFEVLEEPHWKEAKKNYYTQKLHLLKEFPCLGQEGLDKILESMSHHGSGFEDLSLIRGTRGSPGRGDSLEPSLAGDTLELIPG</sequence>
<comment type="caution">
    <text evidence="3">The sequence shown here is derived from an EMBL/GenBank/DDBJ whole genome shotgun (WGS) entry which is preliminary data.</text>
</comment>
<keyword evidence="3" id="KW-0813">Transport</keyword>
<keyword evidence="4" id="KW-1185">Reference proteome</keyword>